<dbReference type="HOGENOM" id="CLU_2061518_0_0_1"/>
<dbReference type="GeneID" id="25330196"/>
<protein>
    <submittedName>
        <fullName evidence="1">Uncharacterized protein</fullName>
    </submittedName>
</protein>
<keyword evidence="2" id="KW-1185">Reference proteome</keyword>
<accession>A0A0D2CRP4</accession>
<dbReference type="EMBL" id="KN847321">
    <property type="protein sequence ID" value="KIW52662.1"/>
    <property type="molecule type" value="Genomic_DNA"/>
</dbReference>
<evidence type="ECO:0000313" key="1">
    <source>
        <dbReference type="EMBL" id="KIW52662.1"/>
    </source>
</evidence>
<name>A0A0D2CRP4_9EURO</name>
<sequence>MSDLQHNVHISLNIVDITQGTTQGCPRDFRSRTQEILISVGQHHKRSDRPSASVLCPCGSWHQQDQILKFTLATLLHSAQPKMLVIAPNWSILAATTFPRTSFRPLYVNVAVDRGGWPP</sequence>
<organism evidence="1 2">
    <name type="scientific">Exophiala xenobiotica</name>
    <dbReference type="NCBI Taxonomy" id="348802"/>
    <lineage>
        <taxon>Eukaryota</taxon>
        <taxon>Fungi</taxon>
        <taxon>Dikarya</taxon>
        <taxon>Ascomycota</taxon>
        <taxon>Pezizomycotina</taxon>
        <taxon>Eurotiomycetes</taxon>
        <taxon>Chaetothyriomycetidae</taxon>
        <taxon>Chaetothyriales</taxon>
        <taxon>Herpotrichiellaceae</taxon>
        <taxon>Exophiala</taxon>
    </lineage>
</organism>
<dbReference type="AlphaFoldDB" id="A0A0D2CRP4"/>
<reference evidence="1 2" key="1">
    <citation type="submission" date="2015-01" db="EMBL/GenBank/DDBJ databases">
        <title>The Genome Sequence of Exophiala xenobiotica CBS118157.</title>
        <authorList>
            <consortium name="The Broad Institute Genomics Platform"/>
            <person name="Cuomo C."/>
            <person name="de Hoog S."/>
            <person name="Gorbushina A."/>
            <person name="Stielow B."/>
            <person name="Teixiera M."/>
            <person name="Abouelleil A."/>
            <person name="Chapman S.B."/>
            <person name="Priest M."/>
            <person name="Young S.K."/>
            <person name="Wortman J."/>
            <person name="Nusbaum C."/>
            <person name="Birren B."/>
        </authorList>
    </citation>
    <scope>NUCLEOTIDE SEQUENCE [LARGE SCALE GENOMIC DNA]</scope>
    <source>
        <strain evidence="1 2">CBS 118157</strain>
    </source>
</reference>
<proteinExistence type="predicted"/>
<evidence type="ECO:0000313" key="2">
    <source>
        <dbReference type="Proteomes" id="UP000054342"/>
    </source>
</evidence>
<dbReference type="RefSeq" id="XP_013313246.1">
    <property type="nucleotide sequence ID" value="XM_013457792.1"/>
</dbReference>
<dbReference type="Proteomes" id="UP000054342">
    <property type="component" value="Unassembled WGS sequence"/>
</dbReference>
<gene>
    <name evidence="1" type="ORF">PV05_08288</name>
</gene>